<dbReference type="PANTHER" id="PTHR43433">
    <property type="entry name" value="HYDROLASE, ALPHA/BETA FOLD FAMILY PROTEIN"/>
    <property type="match status" value="1"/>
</dbReference>
<reference evidence="2 3" key="1">
    <citation type="submission" date="2022-07" db="EMBL/GenBank/DDBJ databases">
        <authorList>
            <person name="Xamxidin M."/>
            <person name="Wu M."/>
        </authorList>
    </citation>
    <scope>NUCLEOTIDE SEQUENCE [LARGE SCALE GENOMIC DNA]</scope>
    <source>
        <strain evidence="2 3">NBRC 111650</strain>
    </source>
</reference>
<dbReference type="Proteomes" id="UP001204142">
    <property type="component" value="Unassembled WGS sequence"/>
</dbReference>
<sequence>MTMQHANSTLSSTVFMHEDDAFFNLPTGEALCYRSYGNASHPTVLLVVGLTLQLHYWPKELVMPLIQAGYRVVVLDNRDIGRSFRHASPPLGMKEILFAKPHANTYTLTDMANDAVALMDHLGIEQAHVAGMSMGGMIAQEMACAHQARVLSLTSIFSTTGNRKVGQPSLGGKLKILGKPPTTRDEAIAAYLDKARYIAGNRYTVETDWAVDYAGKAWDRLDGKRAGAGISRQIGAILKSGDRTTQLKQVTAPTLVIHGDRDPLVNPSGGHATASAIAGARHLILPGMGHYISQSVSPLLADLLLSHFARA</sequence>
<proteinExistence type="predicted"/>
<name>A0ABT1WGX2_9BURK</name>
<dbReference type="Pfam" id="PF00561">
    <property type="entry name" value="Abhydrolase_1"/>
    <property type="match status" value="1"/>
</dbReference>
<gene>
    <name evidence="2" type="ORF">NQT62_10040</name>
</gene>
<feature type="domain" description="AB hydrolase-1" evidence="1">
    <location>
        <begin position="42"/>
        <end position="292"/>
    </location>
</feature>
<comment type="caution">
    <text evidence="2">The sequence shown here is derived from an EMBL/GenBank/DDBJ whole genome shotgun (WGS) entry which is preliminary data.</text>
</comment>
<evidence type="ECO:0000313" key="2">
    <source>
        <dbReference type="EMBL" id="MCQ8896771.1"/>
    </source>
</evidence>
<dbReference type="GO" id="GO:0016787">
    <property type="term" value="F:hydrolase activity"/>
    <property type="evidence" value="ECO:0007669"/>
    <property type="project" value="UniProtKB-KW"/>
</dbReference>
<keyword evidence="3" id="KW-1185">Reference proteome</keyword>
<dbReference type="Gene3D" id="3.40.50.1820">
    <property type="entry name" value="alpha/beta hydrolase"/>
    <property type="match status" value="1"/>
</dbReference>
<organism evidence="2 3">
    <name type="scientific">Limnobacter humi</name>
    <dbReference type="NCBI Taxonomy" id="1778671"/>
    <lineage>
        <taxon>Bacteria</taxon>
        <taxon>Pseudomonadati</taxon>
        <taxon>Pseudomonadota</taxon>
        <taxon>Betaproteobacteria</taxon>
        <taxon>Burkholderiales</taxon>
        <taxon>Burkholderiaceae</taxon>
        <taxon>Limnobacter</taxon>
    </lineage>
</organism>
<dbReference type="InterPro" id="IPR029058">
    <property type="entry name" value="AB_hydrolase_fold"/>
</dbReference>
<dbReference type="PANTHER" id="PTHR43433:SF5">
    <property type="entry name" value="AB HYDROLASE-1 DOMAIN-CONTAINING PROTEIN"/>
    <property type="match status" value="1"/>
</dbReference>
<dbReference type="EMBL" id="JANIGO010000003">
    <property type="protein sequence ID" value="MCQ8896771.1"/>
    <property type="molecule type" value="Genomic_DNA"/>
</dbReference>
<protein>
    <submittedName>
        <fullName evidence="2">Alpha/beta hydrolase</fullName>
    </submittedName>
</protein>
<evidence type="ECO:0000259" key="1">
    <source>
        <dbReference type="Pfam" id="PF00561"/>
    </source>
</evidence>
<accession>A0ABT1WGX2</accession>
<dbReference type="SUPFAM" id="SSF53474">
    <property type="entry name" value="alpha/beta-Hydrolases"/>
    <property type="match status" value="1"/>
</dbReference>
<dbReference type="RefSeq" id="WP_256764565.1">
    <property type="nucleotide sequence ID" value="NZ_JANIGO010000003.1"/>
</dbReference>
<dbReference type="InterPro" id="IPR000073">
    <property type="entry name" value="AB_hydrolase_1"/>
</dbReference>
<dbReference type="InterPro" id="IPR050471">
    <property type="entry name" value="AB_hydrolase"/>
</dbReference>
<keyword evidence="2" id="KW-0378">Hydrolase</keyword>
<evidence type="ECO:0000313" key="3">
    <source>
        <dbReference type="Proteomes" id="UP001204142"/>
    </source>
</evidence>